<reference evidence="2 3" key="1">
    <citation type="journal article" date="2019" name="Appl. Environ. Microbiol.">
        <title>Environmental Evidence and Genomic Insight of Iron-oxidizing Bacteria Preference Towards More Corrosion Resistant Stainless Steel at Higher Salinities.</title>
        <authorList>
            <person name="Garrison C.E."/>
            <person name="Price K.A."/>
            <person name="Field E.K."/>
        </authorList>
    </citation>
    <scope>NUCLEOTIDE SEQUENCE [LARGE SCALE GENOMIC DNA]</scope>
    <source>
        <strain evidence="2 3">P3</strain>
    </source>
</reference>
<dbReference type="InterPro" id="IPR013216">
    <property type="entry name" value="Methyltransf_11"/>
</dbReference>
<keyword evidence="3" id="KW-1185">Reference proteome</keyword>
<name>A0A5R9H2T7_9PROT</name>
<organism evidence="2 3">
    <name type="scientific">Mariprofundus erugo</name>
    <dbReference type="NCBI Taxonomy" id="2528639"/>
    <lineage>
        <taxon>Bacteria</taxon>
        <taxon>Pseudomonadati</taxon>
        <taxon>Pseudomonadota</taxon>
        <taxon>Candidatius Mariprofundia</taxon>
        <taxon>Mariprofundales</taxon>
        <taxon>Mariprofundaceae</taxon>
        <taxon>Mariprofundus</taxon>
    </lineage>
</organism>
<dbReference type="InterPro" id="IPR027417">
    <property type="entry name" value="P-loop_NTPase"/>
</dbReference>
<keyword evidence="2" id="KW-0808">Transferase</keyword>
<dbReference type="CDD" id="cd02440">
    <property type="entry name" value="AdoMet_MTases"/>
    <property type="match status" value="1"/>
</dbReference>
<accession>A0A5R9H2T7</accession>
<sequence length="507" mass="58552">MADYSNPNIFFVVGCGRSGTTSLCRLLDSATNAECLLEPSPNLNRESRDMMEGRYDRPFQLIAETVLQRAAAVLDKGLIYGEKNVTLGPFIPHLHKLSKCRFVYVHRDGRDVVRSFIDWHNRMFGTIYRECHEIGDLSERAKKSQASLPIELDSSDYSRPRPGLDDIWFDQWEKFTRLEMCAWYWSRINDLYLDQLEALPENEWISINYTSPEPSDLLRVTEFLGLNGLTSDDIKCQLGKRVNSLKDRIDEGNNFPRWPDWTPIDRVRFENIAARTMQRLGHYPTEYVRYCPPNYGEWWKQNEGGLDWYTWMYDSRLVAHNDFQYFVQCLDQAGHKVESLLDVGCGLAVGYADVFSERRYVGMDLSGKEAEWCRQNRPNSKHAYITGDIIVNIPDEKFDVVFSQGTIDNSYDMDAMLKSMVACSSGWIYLTAYRGWFPELSEHRYSWDESTTCFYNDISVSAVCRTLQALGCVEISVSPLDMGIRENNPIRYETRIVARVAAGESGR</sequence>
<protein>
    <submittedName>
        <fullName evidence="2">Methyltransferase domain-containing protein</fullName>
    </submittedName>
</protein>
<proteinExistence type="predicted"/>
<gene>
    <name evidence="2" type="ORF">FEF65_00625</name>
</gene>
<dbReference type="GO" id="GO:0032259">
    <property type="term" value="P:methylation"/>
    <property type="evidence" value="ECO:0007669"/>
    <property type="project" value="UniProtKB-KW"/>
</dbReference>
<evidence type="ECO:0000259" key="1">
    <source>
        <dbReference type="Pfam" id="PF08241"/>
    </source>
</evidence>
<feature type="domain" description="Methyltransferase type 11" evidence="1">
    <location>
        <begin position="341"/>
        <end position="420"/>
    </location>
</feature>
<dbReference type="Gene3D" id="3.40.50.150">
    <property type="entry name" value="Vaccinia Virus protein VP39"/>
    <property type="match status" value="1"/>
</dbReference>
<dbReference type="SUPFAM" id="SSF52540">
    <property type="entry name" value="P-loop containing nucleoside triphosphate hydrolases"/>
    <property type="match status" value="1"/>
</dbReference>
<evidence type="ECO:0000313" key="2">
    <source>
        <dbReference type="EMBL" id="TLS69034.1"/>
    </source>
</evidence>
<dbReference type="EMBL" id="VBRY01000001">
    <property type="protein sequence ID" value="TLS69034.1"/>
    <property type="molecule type" value="Genomic_DNA"/>
</dbReference>
<dbReference type="Gene3D" id="3.40.50.300">
    <property type="entry name" value="P-loop containing nucleotide triphosphate hydrolases"/>
    <property type="match status" value="1"/>
</dbReference>
<dbReference type="Proteomes" id="UP000306585">
    <property type="component" value="Unassembled WGS sequence"/>
</dbReference>
<evidence type="ECO:0000313" key="3">
    <source>
        <dbReference type="Proteomes" id="UP000306585"/>
    </source>
</evidence>
<dbReference type="RefSeq" id="WP_138237849.1">
    <property type="nucleotide sequence ID" value="NZ_VBRY01000001.1"/>
</dbReference>
<comment type="caution">
    <text evidence="2">The sequence shown here is derived from an EMBL/GenBank/DDBJ whole genome shotgun (WGS) entry which is preliminary data.</text>
</comment>
<keyword evidence="2" id="KW-0489">Methyltransferase</keyword>
<dbReference type="Pfam" id="PF08241">
    <property type="entry name" value="Methyltransf_11"/>
    <property type="match status" value="1"/>
</dbReference>
<dbReference type="SUPFAM" id="SSF53335">
    <property type="entry name" value="S-adenosyl-L-methionine-dependent methyltransferases"/>
    <property type="match status" value="1"/>
</dbReference>
<dbReference type="InterPro" id="IPR029063">
    <property type="entry name" value="SAM-dependent_MTases_sf"/>
</dbReference>
<dbReference type="AlphaFoldDB" id="A0A5R9H2T7"/>
<dbReference type="GO" id="GO:0008757">
    <property type="term" value="F:S-adenosylmethionine-dependent methyltransferase activity"/>
    <property type="evidence" value="ECO:0007669"/>
    <property type="project" value="InterPro"/>
</dbReference>